<comment type="caution">
    <text evidence="2">The sequence shown here is derived from an EMBL/GenBank/DDBJ whole genome shotgun (WGS) entry which is preliminary data.</text>
</comment>
<keyword evidence="1" id="KW-0812">Transmembrane</keyword>
<dbReference type="AlphaFoldDB" id="A0A4C1ZFX2"/>
<reference evidence="2 3" key="1">
    <citation type="journal article" date="2019" name="Commun. Biol.">
        <title>The bagworm genome reveals a unique fibroin gene that provides high tensile strength.</title>
        <authorList>
            <person name="Kono N."/>
            <person name="Nakamura H."/>
            <person name="Ohtoshi R."/>
            <person name="Tomita M."/>
            <person name="Numata K."/>
            <person name="Arakawa K."/>
        </authorList>
    </citation>
    <scope>NUCLEOTIDE SEQUENCE [LARGE SCALE GENOMIC DNA]</scope>
</reference>
<evidence type="ECO:0000313" key="2">
    <source>
        <dbReference type="EMBL" id="GBP87426.1"/>
    </source>
</evidence>
<name>A0A4C1ZFX2_EUMVA</name>
<gene>
    <name evidence="2" type="ORF">EVAR_60687_1</name>
</gene>
<dbReference type="EMBL" id="BGZK01001859">
    <property type="protein sequence ID" value="GBP87426.1"/>
    <property type="molecule type" value="Genomic_DNA"/>
</dbReference>
<evidence type="ECO:0000256" key="1">
    <source>
        <dbReference type="SAM" id="Phobius"/>
    </source>
</evidence>
<accession>A0A4C1ZFX2</accession>
<dbReference type="OrthoDB" id="10017160at2759"/>
<keyword evidence="1" id="KW-0472">Membrane</keyword>
<organism evidence="2 3">
    <name type="scientific">Eumeta variegata</name>
    <name type="common">Bagworm moth</name>
    <name type="synonym">Eumeta japonica</name>
    <dbReference type="NCBI Taxonomy" id="151549"/>
    <lineage>
        <taxon>Eukaryota</taxon>
        <taxon>Metazoa</taxon>
        <taxon>Ecdysozoa</taxon>
        <taxon>Arthropoda</taxon>
        <taxon>Hexapoda</taxon>
        <taxon>Insecta</taxon>
        <taxon>Pterygota</taxon>
        <taxon>Neoptera</taxon>
        <taxon>Endopterygota</taxon>
        <taxon>Lepidoptera</taxon>
        <taxon>Glossata</taxon>
        <taxon>Ditrysia</taxon>
        <taxon>Tineoidea</taxon>
        <taxon>Psychidae</taxon>
        <taxon>Oiketicinae</taxon>
        <taxon>Eumeta</taxon>
    </lineage>
</organism>
<feature type="transmembrane region" description="Helical" evidence="1">
    <location>
        <begin position="42"/>
        <end position="64"/>
    </location>
</feature>
<evidence type="ECO:0000313" key="3">
    <source>
        <dbReference type="Proteomes" id="UP000299102"/>
    </source>
</evidence>
<keyword evidence="3" id="KW-1185">Reference proteome</keyword>
<sequence length="218" mass="24446">MNNSAVCRSCVFKEFPRDELLECERIQAATYTPHGLVLTMCIIVYIAFICRLFLKIGGALATAYKWSNKFKRGRTNLTDDLRERRSSTATTEDNIGATRLMIETDKSDLPAPDKLRHGELRSRHINKDALPPFAEDPIPATLLPWRLDRLCTRNGKCPPAAPRRNLLRDINRGGDARPARCDSASECKALFSLMCHYTGHISRAIQSSGSVRPCLSAR</sequence>
<protein>
    <submittedName>
        <fullName evidence="2">Uncharacterized protein</fullName>
    </submittedName>
</protein>
<keyword evidence="1" id="KW-1133">Transmembrane helix</keyword>
<proteinExistence type="predicted"/>
<dbReference type="Proteomes" id="UP000299102">
    <property type="component" value="Unassembled WGS sequence"/>
</dbReference>